<protein>
    <submittedName>
        <fullName evidence="4">COX6C domain-containing protein</fullName>
    </submittedName>
</protein>
<keyword evidence="1" id="KW-1133">Transmembrane helix</keyword>
<organism evidence="4">
    <name type="scientific">Soboliphyme baturini</name>
    <dbReference type="NCBI Taxonomy" id="241478"/>
    <lineage>
        <taxon>Eukaryota</taxon>
        <taxon>Metazoa</taxon>
        <taxon>Ecdysozoa</taxon>
        <taxon>Nematoda</taxon>
        <taxon>Enoplea</taxon>
        <taxon>Dorylaimia</taxon>
        <taxon>Dioctophymatida</taxon>
        <taxon>Dioctophymatoidea</taxon>
        <taxon>Soboliphymatidae</taxon>
        <taxon>Soboliphyme</taxon>
    </lineage>
</organism>
<reference evidence="2 3" key="2">
    <citation type="submission" date="2018-11" db="EMBL/GenBank/DDBJ databases">
        <authorList>
            <consortium name="Pathogen Informatics"/>
        </authorList>
    </citation>
    <scope>NUCLEOTIDE SEQUENCE [LARGE SCALE GENOMIC DNA]</scope>
</reference>
<keyword evidence="1" id="KW-0812">Transmembrane</keyword>
<dbReference type="EMBL" id="UZAM01009548">
    <property type="protein sequence ID" value="VDP09448.1"/>
    <property type="molecule type" value="Genomic_DNA"/>
</dbReference>
<reference evidence="4" key="1">
    <citation type="submission" date="2016-06" db="UniProtKB">
        <authorList>
            <consortium name="WormBaseParasite"/>
        </authorList>
    </citation>
    <scope>IDENTIFICATION</scope>
</reference>
<feature type="transmembrane region" description="Helical" evidence="1">
    <location>
        <begin position="15"/>
        <end position="34"/>
    </location>
</feature>
<keyword evidence="3" id="KW-1185">Reference proteome</keyword>
<evidence type="ECO:0000313" key="3">
    <source>
        <dbReference type="Proteomes" id="UP000270296"/>
    </source>
</evidence>
<proteinExistence type="predicted"/>
<dbReference type="WBParaSite" id="SBAD_0000642301-mRNA-1">
    <property type="protein sequence ID" value="SBAD_0000642301-mRNA-1"/>
    <property type="gene ID" value="SBAD_0000642301"/>
</dbReference>
<dbReference type="Proteomes" id="UP000270296">
    <property type="component" value="Unassembled WGS sequence"/>
</dbReference>
<gene>
    <name evidence="2" type="ORF">SBAD_LOCUS6185</name>
</gene>
<keyword evidence="1" id="KW-0472">Membrane</keyword>
<sequence>MRKSALLRHVKSHRVFYSFFGASVAVAVYSFAGLTASSEIRRVAAFQFPWLLDFYYVSRDIFLGDLNGSKLRAKDSAVWGLTETD</sequence>
<dbReference type="AlphaFoldDB" id="A0A183IRD8"/>
<evidence type="ECO:0000313" key="2">
    <source>
        <dbReference type="EMBL" id="VDP09448.1"/>
    </source>
</evidence>
<name>A0A183IRD8_9BILA</name>
<evidence type="ECO:0000256" key="1">
    <source>
        <dbReference type="SAM" id="Phobius"/>
    </source>
</evidence>
<evidence type="ECO:0000313" key="4">
    <source>
        <dbReference type="WBParaSite" id="SBAD_0000642301-mRNA-1"/>
    </source>
</evidence>
<accession>A0A183IRD8</accession>